<dbReference type="Proteomes" id="UP000238634">
    <property type="component" value="Unassembled WGS sequence"/>
</dbReference>
<gene>
    <name evidence="1" type="ORF">C7B65_23480</name>
</gene>
<comment type="caution">
    <text evidence="1">The sequence shown here is derived from an EMBL/GenBank/DDBJ whole genome shotgun (WGS) entry which is preliminary data.</text>
</comment>
<dbReference type="STRING" id="1920490.GCA_001895925_00426"/>
<organism evidence="1 2">
    <name type="scientific">Phormidesmis priestleyi ULC007</name>
    <dbReference type="NCBI Taxonomy" id="1920490"/>
    <lineage>
        <taxon>Bacteria</taxon>
        <taxon>Bacillati</taxon>
        <taxon>Cyanobacteriota</taxon>
        <taxon>Cyanophyceae</taxon>
        <taxon>Leptolyngbyales</taxon>
        <taxon>Leptolyngbyaceae</taxon>
        <taxon>Phormidesmis</taxon>
    </lineage>
</organism>
<reference evidence="1 2" key="2">
    <citation type="submission" date="2018-03" db="EMBL/GenBank/DDBJ databases">
        <title>The ancient ancestry and fast evolution of plastids.</title>
        <authorList>
            <person name="Moore K.R."/>
            <person name="Magnabosco C."/>
            <person name="Momper L."/>
            <person name="Gold D.A."/>
            <person name="Bosak T."/>
            <person name="Fournier G.P."/>
        </authorList>
    </citation>
    <scope>NUCLEOTIDE SEQUENCE [LARGE SCALE GENOMIC DNA]</scope>
    <source>
        <strain evidence="1 2">ULC007</strain>
    </source>
</reference>
<proteinExistence type="predicted"/>
<evidence type="ECO:0000313" key="1">
    <source>
        <dbReference type="EMBL" id="PSB15779.1"/>
    </source>
</evidence>
<sequence length="144" mass="16232">MQTGSKRILDLTRSVCGFNAQQAAKDYTKDTAYLKAVRKMLQQNPYGSSSVKNLVEANPEVLTSAARDYCQARQSGKSDNEIMETTYRNAMDSTGMAMETYSPRNRREAERLQKQIEVAVIPTQLAMSLASQHYCPQVSRRSLR</sequence>
<dbReference type="EMBL" id="PVWG01000053">
    <property type="protein sequence ID" value="PSB15779.1"/>
    <property type="molecule type" value="Genomic_DNA"/>
</dbReference>
<protein>
    <submittedName>
        <fullName evidence="1">Uncharacterized protein</fullName>
    </submittedName>
</protein>
<dbReference type="AlphaFoldDB" id="A0A2T1D5M8"/>
<keyword evidence="2" id="KW-1185">Reference proteome</keyword>
<reference evidence="1 2" key="1">
    <citation type="submission" date="2018-02" db="EMBL/GenBank/DDBJ databases">
        <authorList>
            <person name="Cohen D.B."/>
            <person name="Kent A.D."/>
        </authorList>
    </citation>
    <scope>NUCLEOTIDE SEQUENCE [LARGE SCALE GENOMIC DNA]</scope>
    <source>
        <strain evidence="1 2">ULC007</strain>
    </source>
</reference>
<evidence type="ECO:0000313" key="2">
    <source>
        <dbReference type="Proteomes" id="UP000238634"/>
    </source>
</evidence>
<name>A0A2T1D5M8_9CYAN</name>
<accession>A0A2T1D5M8</accession>